<feature type="region of interest" description="Disordered" evidence="1">
    <location>
        <begin position="171"/>
        <end position="236"/>
    </location>
</feature>
<dbReference type="AlphaFoldDB" id="A0AAF0QFG2"/>
<dbReference type="Proteomes" id="UP001234989">
    <property type="component" value="Chromosome 3"/>
</dbReference>
<evidence type="ECO:0000313" key="2">
    <source>
        <dbReference type="EMBL" id="WMV18919.1"/>
    </source>
</evidence>
<accession>A0AAF0QFG2</accession>
<keyword evidence="3" id="KW-1185">Reference proteome</keyword>
<gene>
    <name evidence="2" type="ORF">MTR67_012304</name>
</gene>
<organism evidence="2 3">
    <name type="scientific">Solanum verrucosum</name>
    <dbReference type="NCBI Taxonomy" id="315347"/>
    <lineage>
        <taxon>Eukaryota</taxon>
        <taxon>Viridiplantae</taxon>
        <taxon>Streptophyta</taxon>
        <taxon>Embryophyta</taxon>
        <taxon>Tracheophyta</taxon>
        <taxon>Spermatophyta</taxon>
        <taxon>Magnoliopsida</taxon>
        <taxon>eudicotyledons</taxon>
        <taxon>Gunneridae</taxon>
        <taxon>Pentapetalae</taxon>
        <taxon>asterids</taxon>
        <taxon>lamiids</taxon>
        <taxon>Solanales</taxon>
        <taxon>Solanaceae</taxon>
        <taxon>Solanoideae</taxon>
        <taxon>Solaneae</taxon>
        <taxon>Solanum</taxon>
    </lineage>
</organism>
<protein>
    <submittedName>
        <fullName evidence="2">Uncharacterized protein</fullName>
    </submittedName>
</protein>
<sequence length="406" mass="46427">MENPKPTYANLTTNRSSRNSRIRLQPKPHEIQNGKYMVSFSKEENEMLAQTCKWTILGKFSQIRPSIDIIRREFTKIIPGKGNIKIGAYDMHHVFLDLTKSRTTSMDGLTEMINQRIEYDIIPTFCSHCKMQGHRDENCRKLHTNLQTKEAENTLSEQKIVQATTNVASTIDTTNLRDSTTQNSKESPDEINEEQEWKTVTNRKGKYINKSNSNGKISQTNQDRGSSSSSEISKMQEKVLSQKGRIKWLEDGDTNSAFFHRVIKDKRKRLSIHKIKDQEGNWVEGTTQVADVAVNFFTNLFKVEPTEEDSNNFNHVERFVTIEDNNNLNSLPTLREIKDTIFSIDSDSASGTDGLNGKFYQSTWQIIASDLHAAINSFFQGAILPKNFSHTCIVMLPKVNSPQEFF</sequence>
<evidence type="ECO:0000256" key="1">
    <source>
        <dbReference type="SAM" id="MobiDB-lite"/>
    </source>
</evidence>
<proteinExistence type="predicted"/>
<evidence type="ECO:0000313" key="3">
    <source>
        <dbReference type="Proteomes" id="UP001234989"/>
    </source>
</evidence>
<feature type="compositionally biased region" description="Polar residues" evidence="1">
    <location>
        <begin position="209"/>
        <end position="225"/>
    </location>
</feature>
<reference evidence="2" key="1">
    <citation type="submission" date="2023-08" db="EMBL/GenBank/DDBJ databases">
        <title>A de novo genome assembly of Solanum verrucosum Schlechtendal, a Mexican diploid species geographically isolated from the other diploid A-genome species in potato relatives.</title>
        <authorList>
            <person name="Hosaka K."/>
        </authorList>
    </citation>
    <scope>NUCLEOTIDE SEQUENCE</scope>
    <source>
        <tissue evidence="2">Young leaves</tissue>
    </source>
</reference>
<name>A0AAF0QFG2_SOLVR</name>
<dbReference type="EMBL" id="CP133614">
    <property type="protein sequence ID" value="WMV18919.1"/>
    <property type="molecule type" value="Genomic_DNA"/>
</dbReference>
<feature type="compositionally biased region" description="Polar residues" evidence="1">
    <location>
        <begin position="171"/>
        <end position="185"/>
    </location>
</feature>